<accession>A0ABQ6I480</accession>
<keyword evidence="5" id="KW-0046">Antibiotic resistance</keyword>
<evidence type="ECO:0000256" key="1">
    <source>
        <dbReference type="ARBA" id="ARBA00004202"/>
    </source>
</evidence>
<dbReference type="Gene3D" id="3.40.50.300">
    <property type="entry name" value="P-loop containing nucleotide triphosphate hydrolases"/>
    <property type="match status" value="1"/>
</dbReference>
<dbReference type="SUPFAM" id="SSF52540">
    <property type="entry name" value="P-loop containing nucleoside triphosphate hydrolases"/>
    <property type="match status" value="1"/>
</dbReference>
<evidence type="ECO:0000256" key="2">
    <source>
        <dbReference type="ARBA" id="ARBA00022448"/>
    </source>
</evidence>
<comment type="caution">
    <text evidence="7">The sequence shown here is derived from an EMBL/GenBank/DDBJ whole genome shotgun (WGS) entry which is preliminary data.</text>
</comment>
<reference evidence="8" key="1">
    <citation type="journal article" date="2019" name="Int. J. Syst. Evol. Microbiol.">
        <title>The Global Catalogue of Microorganisms (GCM) 10K type strain sequencing project: providing services to taxonomists for standard genome sequencing and annotation.</title>
        <authorList>
            <consortium name="The Broad Institute Genomics Platform"/>
            <consortium name="The Broad Institute Genome Sequencing Center for Infectious Disease"/>
            <person name="Wu L."/>
            <person name="Ma J."/>
        </authorList>
    </citation>
    <scope>NUCLEOTIDE SEQUENCE [LARGE SCALE GENOMIC DNA]</scope>
    <source>
        <strain evidence="8">NBRC 106348</strain>
    </source>
</reference>
<evidence type="ECO:0000313" key="7">
    <source>
        <dbReference type="EMBL" id="GMA25554.1"/>
    </source>
</evidence>
<dbReference type="InterPro" id="IPR050763">
    <property type="entry name" value="ABC_transporter_ATP-binding"/>
</dbReference>
<comment type="subcellular location">
    <subcellularLocation>
        <location evidence="1">Cell membrane</location>
        <topology evidence="1">Peripheral membrane protein</topology>
    </subcellularLocation>
</comment>
<evidence type="ECO:0000256" key="4">
    <source>
        <dbReference type="ARBA" id="ARBA00022840"/>
    </source>
</evidence>
<protein>
    <submittedName>
        <fullName evidence="7">ABC transporter ATP-binding protein</fullName>
    </submittedName>
</protein>
<dbReference type="PROSITE" id="PS50893">
    <property type="entry name" value="ABC_TRANSPORTER_2"/>
    <property type="match status" value="1"/>
</dbReference>
<dbReference type="InterPro" id="IPR003439">
    <property type="entry name" value="ABC_transporter-like_ATP-bd"/>
</dbReference>
<dbReference type="InterPro" id="IPR017871">
    <property type="entry name" value="ABC_transporter-like_CS"/>
</dbReference>
<organism evidence="7 8">
    <name type="scientific">Luteimicrobium album</name>
    <dbReference type="NCBI Taxonomy" id="1054550"/>
    <lineage>
        <taxon>Bacteria</taxon>
        <taxon>Bacillati</taxon>
        <taxon>Actinomycetota</taxon>
        <taxon>Actinomycetes</taxon>
        <taxon>Micrococcales</taxon>
        <taxon>Luteimicrobium</taxon>
    </lineage>
</organism>
<name>A0ABQ6I480_9MICO</name>
<dbReference type="Proteomes" id="UP001157091">
    <property type="component" value="Unassembled WGS sequence"/>
</dbReference>
<gene>
    <name evidence="7" type="ORF">GCM10025864_33130</name>
</gene>
<feature type="domain" description="ABC transporter" evidence="6">
    <location>
        <begin position="16"/>
        <end position="243"/>
    </location>
</feature>
<evidence type="ECO:0000313" key="8">
    <source>
        <dbReference type="Proteomes" id="UP001157091"/>
    </source>
</evidence>
<keyword evidence="2" id="KW-0813">Transport</keyword>
<dbReference type="SMART" id="SM00382">
    <property type="entry name" value="AAA"/>
    <property type="match status" value="1"/>
</dbReference>
<keyword evidence="4 7" id="KW-0067">ATP-binding</keyword>
<evidence type="ECO:0000256" key="3">
    <source>
        <dbReference type="ARBA" id="ARBA00022741"/>
    </source>
</evidence>
<dbReference type="InterPro" id="IPR003593">
    <property type="entry name" value="AAA+_ATPase"/>
</dbReference>
<proteinExistence type="predicted"/>
<dbReference type="CDD" id="cd03230">
    <property type="entry name" value="ABC_DR_subfamily_A"/>
    <property type="match status" value="1"/>
</dbReference>
<dbReference type="InterPro" id="IPR027417">
    <property type="entry name" value="P-loop_NTPase"/>
</dbReference>
<sequence>MTTPQGPRSLPTTPALALHGLHKQFSSPSGTVRAVNGIDLTIMPGEVVAFLGPNGAGKTTTIDMVLGLSQASSGTLEVFGHSPADAIAAGRVAAVMQTGGLLRDITVAETVELTASLFGSSVAAAPYLERAGIADIADRMVGKCSGGQQQRLRFAMALVSEPDLLLLDEPTTGMDVEGRREFWSAIRQDAARGRTIVFATHYLEEADAYADRIVLVSQGRIVADGSSAEIKNLASGRTVTALLDAEAEPGQVLDAIRALDGVDTVEERGNRIIVRTSDSDTVARYLLTRTKARDLEVTAENLEEAFVALTSAHPTSATDVPAPAAVTATEGALR</sequence>
<dbReference type="PANTHER" id="PTHR42711">
    <property type="entry name" value="ABC TRANSPORTER ATP-BINDING PROTEIN"/>
    <property type="match status" value="1"/>
</dbReference>
<evidence type="ECO:0000256" key="5">
    <source>
        <dbReference type="ARBA" id="ARBA00023251"/>
    </source>
</evidence>
<dbReference type="EMBL" id="BSUK01000001">
    <property type="protein sequence ID" value="GMA25554.1"/>
    <property type="molecule type" value="Genomic_DNA"/>
</dbReference>
<dbReference type="RefSeq" id="WP_284294118.1">
    <property type="nucleotide sequence ID" value="NZ_BSUK01000001.1"/>
</dbReference>
<dbReference type="PROSITE" id="PS00211">
    <property type="entry name" value="ABC_TRANSPORTER_1"/>
    <property type="match status" value="1"/>
</dbReference>
<dbReference type="PANTHER" id="PTHR42711:SF17">
    <property type="entry name" value="ABC TRANSPORTER ATP-BINDING PROTEIN"/>
    <property type="match status" value="1"/>
</dbReference>
<keyword evidence="8" id="KW-1185">Reference proteome</keyword>
<dbReference type="Pfam" id="PF00005">
    <property type="entry name" value="ABC_tran"/>
    <property type="match status" value="1"/>
</dbReference>
<keyword evidence="3" id="KW-0547">Nucleotide-binding</keyword>
<evidence type="ECO:0000259" key="6">
    <source>
        <dbReference type="PROSITE" id="PS50893"/>
    </source>
</evidence>
<dbReference type="GO" id="GO:0005524">
    <property type="term" value="F:ATP binding"/>
    <property type="evidence" value="ECO:0007669"/>
    <property type="project" value="UniProtKB-KW"/>
</dbReference>